<evidence type="ECO:0000313" key="5">
    <source>
        <dbReference type="Proteomes" id="UP000886758"/>
    </source>
</evidence>
<reference evidence="4" key="2">
    <citation type="journal article" date="2021" name="PeerJ">
        <title>Extensive microbial diversity within the chicken gut microbiome revealed by metagenomics and culture.</title>
        <authorList>
            <person name="Gilroy R."/>
            <person name="Ravi A."/>
            <person name="Getino M."/>
            <person name="Pursley I."/>
            <person name="Horton D.L."/>
            <person name="Alikhan N.F."/>
            <person name="Baker D."/>
            <person name="Gharbi K."/>
            <person name="Hall N."/>
            <person name="Watson M."/>
            <person name="Adriaenssens E.M."/>
            <person name="Foster-Nyarko E."/>
            <person name="Jarju S."/>
            <person name="Secka A."/>
            <person name="Antonio M."/>
            <person name="Oren A."/>
            <person name="Chaudhuri R.R."/>
            <person name="La Ragione R."/>
            <person name="Hildebrand F."/>
            <person name="Pallen M.J."/>
        </authorList>
    </citation>
    <scope>NUCLEOTIDE SEQUENCE</scope>
    <source>
        <strain evidence="4">ChiW17-6978</strain>
    </source>
</reference>
<dbReference type="Pfam" id="PF07228">
    <property type="entry name" value="SpoIIE"/>
    <property type="match status" value="1"/>
</dbReference>
<keyword evidence="1" id="KW-0378">Hydrolase</keyword>
<dbReference type="AlphaFoldDB" id="A0A9D1KK59"/>
<dbReference type="EMBL" id="DVLF01000184">
    <property type="protein sequence ID" value="HIT50553.1"/>
    <property type="molecule type" value="Genomic_DNA"/>
</dbReference>
<feature type="domain" description="PPM-type phosphatase" evidence="3">
    <location>
        <begin position="449"/>
        <end position="655"/>
    </location>
</feature>
<evidence type="ECO:0000256" key="2">
    <source>
        <dbReference type="SAM" id="Phobius"/>
    </source>
</evidence>
<dbReference type="Gene3D" id="3.60.40.10">
    <property type="entry name" value="PPM-type phosphatase domain"/>
    <property type="match status" value="1"/>
</dbReference>
<keyword evidence="2" id="KW-0472">Membrane</keyword>
<dbReference type="InterPro" id="IPR036457">
    <property type="entry name" value="PPM-type-like_dom_sf"/>
</dbReference>
<evidence type="ECO:0000259" key="3">
    <source>
        <dbReference type="SMART" id="SM00331"/>
    </source>
</evidence>
<dbReference type="PANTHER" id="PTHR43156:SF2">
    <property type="entry name" value="STAGE II SPORULATION PROTEIN E"/>
    <property type="match status" value="1"/>
</dbReference>
<proteinExistence type="predicted"/>
<dbReference type="SMART" id="SM00331">
    <property type="entry name" value="PP2C_SIG"/>
    <property type="match status" value="1"/>
</dbReference>
<reference evidence="4" key="1">
    <citation type="submission" date="2020-10" db="EMBL/GenBank/DDBJ databases">
        <authorList>
            <person name="Gilroy R."/>
        </authorList>
    </citation>
    <scope>NUCLEOTIDE SEQUENCE</scope>
    <source>
        <strain evidence="4">ChiW17-6978</strain>
    </source>
</reference>
<keyword evidence="2" id="KW-1133">Transmembrane helix</keyword>
<feature type="transmembrane region" description="Helical" evidence="2">
    <location>
        <begin position="108"/>
        <end position="129"/>
    </location>
</feature>
<feature type="transmembrane region" description="Helical" evidence="2">
    <location>
        <begin position="227"/>
        <end position="243"/>
    </location>
</feature>
<dbReference type="Proteomes" id="UP000886758">
    <property type="component" value="Unassembled WGS sequence"/>
</dbReference>
<dbReference type="GO" id="GO:0016791">
    <property type="term" value="F:phosphatase activity"/>
    <property type="evidence" value="ECO:0007669"/>
    <property type="project" value="TreeGrafter"/>
</dbReference>
<feature type="transmembrane region" description="Helical" evidence="2">
    <location>
        <begin position="28"/>
        <end position="47"/>
    </location>
</feature>
<name>A0A9D1KK59_9MOLU</name>
<evidence type="ECO:0000313" key="4">
    <source>
        <dbReference type="EMBL" id="HIT50553.1"/>
    </source>
</evidence>
<feature type="transmembrane region" description="Helical" evidence="2">
    <location>
        <begin position="85"/>
        <end position="102"/>
    </location>
</feature>
<protein>
    <submittedName>
        <fullName evidence="4">SpoIIE family protein phosphatase</fullName>
    </submittedName>
</protein>
<dbReference type="InterPro" id="IPR001932">
    <property type="entry name" value="PPM-type_phosphatase-like_dom"/>
</dbReference>
<gene>
    <name evidence="4" type="ORF">IAD46_05940</name>
</gene>
<keyword evidence="2" id="KW-0812">Transmembrane</keyword>
<dbReference type="SUPFAM" id="SSF81606">
    <property type="entry name" value="PP2C-like"/>
    <property type="match status" value="1"/>
</dbReference>
<feature type="transmembrane region" description="Helical" evidence="2">
    <location>
        <begin position="53"/>
        <end position="73"/>
    </location>
</feature>
<accession>A0A9D1KK59</accession>
<organism evidence="4 5">
    <name type="scientific">Candidatus Pelethenecus faecipullorum</name>
    <dbReference type="NCBI Taxonomy" id="2840900"/>
    <lineage>
        <taxon>Bacteria</taxon>
        <taxon>Bacillati</taxon>
        <taxon>Mycoplasmatota</taxon>
        <taxon>Mollicutes</taxon>
        <taxon>Candidatus Pelethenecus</taxon>
    </lineage>
</organism>
<dbReference type="PANTHER" id="PTHR43156">
    <property type="entry name" value="STAGE II SPORULATION PROTEIN E-RELATED"/>
    <property type="match status" value="1"/>
</dbReference>
<dbReference type="InterPro" id="IPR052016">
    <property type="entry name" value="Bact_Sigma-Reg"/>
</dbReference>
<evidence type="ECO:0000256" key="1">
    <source>
        <dbReference type="ARBA" id="ARBA00022801"/>
    </source>
</evidence>
<feature type="transmembrane region" description="Helical" evidence="2">
    <location>
        <begin position="6"/>
        <end position="21"/>
    </location>
</feature>
<comment type="caution">
    <text evidence="4">The sequence shown here is derived from an EMBL/GenBank/DDBJ whole genome shotgun (WGS) entry which is preliminary data.</text>
</comment>
<sequence length="656" mass="76145">MKKILFLMLTAVFYSSVLLFLKEETALYLAVLLVCTLALDQIFYSILPLVCCFYFPLTNALLLLGIVVFQLALYPILKKSRYSMLLFYIAALLVVFFVRFFQNGYSSIGLSMSLYTFVLYAVILFFHTFQEIEGKHYIIPYQSKIITLTLLLGYFLVLFQNGKSLLIYFLMMQLYLIKDFKYKVFFGLIYALLLFLSSQKPEPAIIGLCTSFFPPTVLLAISYSNPLWVLAILYTTVVTVYPIKEKKITIEQDYIESLFQDFAKYTDQLTKQFHQSETYQRLKKDKIEEISRRYCSSCLKNTLCKNKPDKRYSFLSGAVLGSNQNIYDCPHYQNFHIDEQPEYTPNRLEYNGIRALADELNYLYHQSMALKSEYEHFLRLLSSYGYKTIGIDINLASSTLYFTLCFSKQKPIIQSLLIRLAYKAFGEELEIKVQHEATKEVVYFYKKPEIKITYAHTILAKNENLMSGDNYYIKKDYNSSYIFALSDGMGSGYNAYMESSDALKTISALSSYHFSAQTILRLLEDVYELKSNYDRYATLDFLYINTASRKMNLYKMGSTTTYILHNHQLKTYENAALPLKLDTVNSSYEIDLDSGDYIFLLSDGISDFISQEEFYSLVQNGNENVEILCDKIIQYMKQKENNHLKDDLSLIAIKAI</sequence>